<dbReference type="EMBL" id="CP074572">
    <property type="protein sequence ID" value="QVK23138.1"/>
    <property type="molecule type" value="Genomic_DNA"/>
</dbReference>
<keyword evidence="2" id="KW-1185">Reference proteome</keyword>
<dbReference type="PROSITE" id="PS51257">
    <property type="entry name" value="PROKAR_LIPOPROTEIN"/>
    <property type="match status" value="1"/>
</dbReference>
<name>A0ABX8DEI8_9GAMM</name>
<organism evidence="1 2">
    <name type="scientific">Shewanella dokdonensis</name>
    <dbReference type="NCBI Taxonomy" id="712036"/>
    <lineage>
        <taxon>Bacteria</taxon>
        <taxon>Pseudomonadati</taxon>
        <taxon>Pseudomonadota</taxon>
        <taxon>Gammaproteobacteria</taxon>
        <taxon>Alteromonadales</taxon>
        <taxon>Shewanellaceae</taxon>
        <taxon>Shewanella</taxon>
    </lineage>
</organism>
<gene>
    <name evidence="1" type="ORF">KHX94_18990</name>
</gene>
<dbReference type="Proteomes" id="UP000676428">
    <property type="component" value="Chromosome"/>
</dbReference>
<sequence length="76" mass="8531">MMLLTRNFVIITSFSCITLLSGCERLTATAKICKNNPEICADLHKDGWCRAQRTALVSDRLEIKNTPRQQANSFTA</sequence>
<accession>A0ABX8DEI8</accession>
<evidence type="ECO:0000313" key="1">
    <source>
        <dbReference type="EMBL" id="QVK23138.1"/>
    </source>
</evidence>
<dbReference type="Pfam" id="PF11207">
    <property type="entry name" value="DUF2989"/>
    <property type="match status" value="1"/>
</dbReference>
<proteinExistence type="predicted"/>
<protein>
    <submittedName>
        <fullName evidence="1">DUF2989 domain-containing protein</fullName>
    </submittedName>
</protein>
<dbReference type="InterPro" id="IPR021372">
    <property type="entry name" value="DUF2989"/>
</dbReference>
<evidence type="ECO:0000313" key="2">
    <source>
        <dbReference type="Proteomes" id="UP000676428"/>
    </source>
</evidence>
<reference evidence="1 2" key="1">
    <citation type="journal article" date="2012" name="Int. J. Syst. Evol. Microbiol.">
        <title>Shewanella dokdonensis sp. nov., isolated from seawater.</title>
        <authorList>
            <person name="Sung H.R."/>
            <person name="Yoon J.H."/>
            <person name="Ghim S.Y."/>
        </authorList>
    </citation>
    <scope>NUCLEOTIDE SEQUENCE [LARGE SCALE GENOMIC DNA]</scope>
    <source>
        <strain evidence="1 2">DSM 23626</strain>
    </source>
</reference>